<name>A0A564G2I9_9HYPH</name>
<evidence type="ECO:0000313" key="2">
    <source>
        <dbReference type="EMBL" id="GJD55530.1"/>
    </source>
</evidence>
<dbReference type="EMBL" id="CABFVH010000031">
    <property type="protein sequence ID" value="VUF14314.1"/>
    <property type="molecule type" value="Genomic_DNA"/>
</dbReference>
<protein>
    <recommendedName>
        <fullName evidence="1">DUF1214 domain-containing protein</fullName>
    </recommendedName>
</protein>
<dbReference type="InterPro" id="IPR010621">
    <property type="entry name" value="DUF1214"/>
</dbReference>
<reference evidence="2" key="2">
    <citation type="journal article" date="2021" name="Front. Microbiol.">
        <title>Comprehensive Comparative Genomics and Phenotyping of Methylobacterium Species.</title>
        <authorList>
            <person name="Alessa O."/>
            <person name="Ogura Y."/>
            <person name="Fujitani Y."/>
            <person name="Takami H."/>
            <person name="Hayashi T."/>
            <person name="Sahin N."/>
            <person name="Tani A."/>
        </authorList>
    </citation>
    <scope>NUCLEOTIDE SEQUENCE</scope>
    <source>
        <strain evidence="2">DSM 22415</strain>
    </source>
</reference>
<reference evidence="2" key="3">
    <citation type="submission" date="2021-08" db="EMBL/GenBank/DDBJ databases">
        <authorList>
            <person name="Tani A."/>
            <person name="Ola A."/>
            <person name="Ogura Y."/>
            <person name="Katsura K."/>
            <person name="Hayashi T."/>
        </authorList>
    </citation>
    <scope>NUCLEOTIDE SEQUENCE</scope>
    <source>
        <strain evidence="2">DSM 22415</strain>
    </source>
</reference>
<dbReference type="InterPro" id="IPR012038">
    <property type="entry name" value="UCP009471"/>
</dbReference>
<dbReference type="InterPro" id="IPR037049">
    <property type="entry name" value="DUF1214_C_sf"/>
</dbReference>
<dbReference type="SUPFAM" id="SSF160935">
    <property type="entry name" value="VPA0735-like"/>
    <property type="match status" value="1"/>
</dbReference>
<dbReference type="Gene3D" id="2.60.120.600">
    <property type="entry name" value="Domain of unknown function DUF1214, C-terminal domain"/>
    <property type="match status" value="1"/>
</dbReference>
<accession>A0A564G2I9</accession>
<proteinExistence type="predicted"/>
<reference evidence="3 4" key="1">
    <citation type="submission" date="2019-06" db="EMBL/GenBank/DDBJ databases">
        <authorList>
            <person name="Rodrigo-Torres L."/>
            <person name="Arahal R. D."/>
            <person name="Lucena T."/>
        </authorList>
    </citation>
    <scope>NUCLEOTIDE SEQUENCE [LARGE SCALE GENOMIC DNA]</scope>
    <source>
        <strain evidence="3 4">SW08-7</strain>
    </source>
</reference>
<dbReference type="PIRSF" id="PIRSF009471">
    <property type="entry name" value="UCP009471"/>
    <property type="match status" value="1"/>
</dbReference>
<dbReference type="Proteomes" id="UP001055303">
    <property type="component" value="Unassembled WGS sequence"/>
</dbReference>
<dbReference type="Proteomes" id="UP000401717">
    <property type="component" value="Unassembled WGS sequence"/>
</dbReference>
<evidence type="ECO:0000259" key="1">
    <source>
        <dbReference type="Pfam" id="PF06742"/>
    </source>
</evidence>
<sequence>MTLRTAETEVEAARPPTLRILRSALRSALRSTWRRGSGVGLALYALALGGVLGLASADWATRGGYPFGGVTVGAWTLWPRAGSTAADPYTRAVNARRGEIPLAVGEGLLMTAAADDAGRTLDAACTYSITGATPPARAWTLTVTGRGAVDPARPVIRESFTSTEVLRERDGRFAITLGPEAEPGNWLPSPRAEGPLRLALRLYDTPVAASAGSLDRDSVPAITRVACRS</sequence>
<evidence type="ECO:0000313" key="4">
    <source>
        <dbReference type="Proteomes" id="UP000401717"/>
    </source>
</evidence>
<keyword evidence="5" id="KW-1185">Reference proteome</keyword>
<feature type="domain" description="DUF1214" evidence="1">
    <location>
        <begin position="107"/>
        <end position="205"/>
    </location>
</feature>
<gene>
    <name evidence="2" type="ORF">IFDJLNFL_1417</name>
    <name evidence="3" type="ORF">MTDSW087_04033</name>
</gene>
<organism evidence="3 4">
    <name type="scientific">Methylobacterium dankookense</name>
    <dbReference type="NCBI Taxonomy" id="560405"/>
    <lineage>
        <taxon>Bacteria</taxon>
        <taxon>Pseudomonadati</taxon>
        <taxon>Pseudomonadota</taxon>
        <taxon>Alphaproteobacteria</taxon>
        <taxon>Hyphomicrobiales</taxon>
        <taxon>Methylobacteriaceae</taxon>
        <taxon>Methylobacterium</taxon>
    </lineage>
</organism>
<dbReference type="PANTHER" id="PTHR36509:SF2">
    <property type="entry name" value="BLL3101 PROTEIN"/>
    <property type="match status" value="1"/>
</dbReference>
<dbReference type="EMBL" id="BPQI01000031">
    <property type="protein sequence ID" value="GJD55530.1"/>
    <property type="molecule type" value="Genomic_DNA"/>
</dbReference>
<dbReference type="AlphaFoldDB" id="A0A564G2I9"/>
<dbReference type="Pfam" id="PF06742">
    <property type="entry name" value="DUF1214"/>
    <property type="match status" value="1"/>
</dbReference>
<evidence type="ECO:0000313" key="5">
    <source>
        <dbReference type="Proteomes" id="UP001055303"/>
    </source>
</evidence>
<dbReference type="PANTHER" id="PTHR36509">
    <property type="entry name" value="BLL3101 PROTEIN"/>
    <property type="match status" value="1"/>
</dbReference>
<evidence type="ECO:0000313" key="3">
    <source>
        <dbReference type="EMBL" id="VUF14314.1"/>
    </source>
</evidence>